<dbReference type="Proteomes" id="UP000196531">
    <property type="component" value="Unassembled WGS sequence"/>
</dbReference>
<dbReference type="SUPFAM" id="SSF53850">
    <property type="entry name" value="Periplasmic binding protein-like II"/>
    <property type="match status" value="1"/>
</dbReference>
<protein>
    <submittedName>
        <fullName evidence="1">Uncharacterized protein</fullName>
    </submittedName>
</protein>
<organism evidence="1 2">
    <name type="scientific">Halobacteriovorax marinus</name>
    <dbReference type="NCBI Taxonomy" id="97084"/>
    <lineage>
        <taxon>Bacteria</taxon>
        <taxon>Pseudomonadati</taxon>
        <taxon>Bdellovibrionota</taxon>
        <taxon>Bacteriovoracia</taxon>
        <taxon>Bacteriovoracales</taxon>
        <taxon>Halobacteriovoraceae</taxon>
        <taxon>Halobacteriovorax</taxon>
    </lineage>
</organism>
<gene>
    <name evidence="1" type="ORF">A9Q84_11555</name>
</gene>
<reference evidence="2" key="1">
    <citation type="journal article" date="2017" name="Proc. Natl. Acad. Sci. U.S.A.">
        <title>Simulation of Deepwater Horizon oil plume reveals substrate specialization within a complex community of hydrocarbon-degraders.</title>
        <authorList>
            <person name="Hu P."/>
            <person name="Dubinsky E.A."/>
            <person name="Probst A.J."/>
            <person name="Wang J."/>
            <person name="Sieber C.M.K."/>
            <person name="Tom L.M."/>
            <person name="Gardinali P."/>
            <person name="Banfield J.F."/>
            <person name="Atlas R.M."/>
            <person name="Andersen G.L."/>
        </authorList>
    </citation>
    <scope>NUCLEOTIDE SEQUENCE [LARGE SCALE GENOMIC DNA]</scope>
</reference>
<evidence type="ECO:0000313" key="2">
    <source>
        <dbReference type="Proteomes" id="UP000196531"/>
    </source>
</evidence>
<name>A0A1Y5F883_9BACT</name>
<dbReference type="Gene3D" id="3.40.190.10">
    <property type="entry name" value="Periplasmic binding protein-like II"/>
    <property type="match status" value="2"/>
</dbReference>
<dbReference type="EMBL" id="MAAO01000006">
    <property type="protein sequence ID" value="OUR96965.1"/>
    <property type="molecule type" value="Genomic_DNA"/>
</dbReference>
<dbReference type="AlphaFoldDB" id="A0A1Y5F883"/>
<accession>A0A1Y5F883</accession>
<evidence type="ECO:0000313" key="1">
    <source>
        <dbReference type="EMBL" id="OUR96965.1"/>
    </source>
</evidence>
<sequence>MRVFILLILLFGQELEAKEKVILGTFLIPRYVQSTKRGEFIELVRALSLKTKVEVELIIYPPKRTVREFVFQKLDGYFPALDTFKHGEIERTSNFYVKEDFIFERVNDSYKLQKKPKLCLTSGYSYSKDLIKNPKWETLYAPSDETCFKLLLRKRADLFIGEEVTSVAVIESLNLHKLITYNKFSPVSSQKVYFAFSKSKRGKELSNKFDKALKDLIMDGTYDRIFHSKKSKK</sequence>
<comment type="caution">
    <text evidence="1">The sequence shown here is derived from an EMBL/GenBank/DDBJ whole genome shotgun (WGS) entry which is preliminary data.</text>
</comment>
<proteinExistence type="predicted"/>